<dbReference type="PRINTS" id="PR00080">
    <property type="entry name" value="SDRFAMILY"/>
</dbReference>
<evidence type="ECO:0000313" key="4">
    <source>
        <dbReference type="EMBL" id="KAJ7361509.1"/>
    </source>
</evidence>
<protein>
    <submittedName>
        <fullName evidence="4">Oxidoreductase</fullName>
    </submittedName>
</protein>
<evidence type="ECO:0000256" key="2">
    <source>
        <dbReference type="ARBA" id="ARBA00023002"/>
    </source>
</evidence>
<dbReference type="PRINTS" id="PR00081">
    <property type="entry name" value="GDHRDH"/>
</dbReference>
<keyword evidence="2" id="KW-0560">Oxidoreductase</keyword>
<dbReference type="SUPFAM" id="SSF51735">
    <property type="entry name" value="NAD(P)-binding Rossmann-fold domains"/>
    <property type="match status" value="1"/>
</dbReference>
<keyword evidence="5" id="KW-1185">Reference proteome</keyword>
<gene>
    <name evidence="4" type="ORF">DFH08DRAFT_911217</name>
</gene>
<dbReference type="GO" id="GO:0016491">
    <property type="term" value="F:oxidoreductase activity"/>
    <property type="evidence" value="ECO:0007669"/>
    <property type="project" value="UniProtKB-KW"/>
</dbReference>
<dbReference type="InterPro" id="IPR002347">
    <property type="entry name" value="SDR_fam"/>
</dbReference>
<organism evidence="4 5">
    <name type="scientific">Mycena albidolilacea</name>
    <dbReference type="NCBI Taxonomy" id="1033008"/>
    <lineage>
        <taxon>Eukaryota</taxon>
        <taxon>Fungi</taxon>
        <taxon>Dikarya</taxon>
        <taxon>Basidiomycota</taxon>
        <taxon>Agaricomycotina</taxon>
        <taxon>Agaricomycetes</taxon>
        <taxon>Agaricomycetidae</taxon>
        <taxon>Agaricales</taxon>
        <taxon>Marasmiineae</taxon>
        <taxon>Mycenaceae</taxon>
        <taxon>Mycena</taxon>
    </lineage>
</organism>
<dbReference type="AlphaFoldDB" id="A0AAD7F2M5"/>
<accession>A0AAD7F2M5</accession>
<reference evidence="4" key="1">
    <citation type="submission" date="2023-03" db="EMBL/GenBank/DDBJ databases">
        <title>Massive genome expansion in bonnet fungi (Mycena s.s.) driven by repeated elements and novel gene families across ecological guilds.</title>
        <authorList>
            <consortium name="Lawrence Berkeley National Laboratory"/>
            <person name="Harder C.B."/>
            <person name="Miyauchi S."/>
            <person name="Viragh M."/>
            <person name="Kuo A."/>
            <person name="Thoen E."/>
            <person name="Andreopoulos B."/>
            <person name="Lu D."/>
            <person name="Skrede I."/>
            <person name="Drula E."/>
            <person name="Henrissat B."/>
            <person name="Morin E."/>
            <person name="Kohler A."/>
            <person name="Barry K."/>
            <person name="LaButti K."/>
            <person name="Morin E."/>
            <person name="Salamov A."/>
            <person name="Lipzen A."/>
            <person name="Mereny Z."/>
            <person name="Hegedus B."/>
            <person name="Baldrian P."/>
            <person name="Stursova M."/>
            <person name="Weitz H."/>
            <person name="Taylor A."/>
            <person name="Grigoriev I.V."/>
            <person name="Nagy L.G."/>
            <person name="Martin F."/>
            <person name="Kauserud H."/>
        </authorList>
    </citation>
    <scope>NUCLEOTIDE SEQUENCE</scope>
    <source>
        <strain evidence="4">CBHHK002</strain>
    </source>
</reference>
<comment type="similarity">
    <text evidence="1 3">Belongs to the short-chain dehydrogenases/reductases (SDR) family.</text>
</comment>
<dbReference type="InterPro" id="IPR036291">
    <property type="entry name" value="NAD(P)-bd_dom_sf"/>
</dbReference>
<name>A0AAD7F2M5_9AGAR</name>
<dbReference type="PANTHER" id="PTHR44169">
    <property type="entry name" value="NADPH-DEPENDENT 1-ACYLDIHYDROXYACETONE PHOSPHATE REDUCTASE"/>
    <property type="match status" value="1"/>
</dbReference>
<dbReference type="EMBL" id="JARIHO010000005">
    <property type="protein sequence ID" value="KAJ7361509.1"/>
    <property type="molecule type" value="Genomic_DNA"/>
</dbReference>
<dbReference type="Pfam" id="PF00106">
    <property type="entry name" value="adh_short"/>
    <property type="match status" value="1"/>
</dbReference>
<dbReference type="GO" id="GO:0005783">
    <property type="term" value="C:endoplasmic reticulum"/>
    <property type="evidence" value="ECO:0007669"/>
    <property type="project" value="TreeGrafter"/>
</dbReference>
<dbReference type="PANTHER" id="PTHR44169:SF6">
    <property type="entry name" value="NADPH-DEPENDENT 1-ACYLDIHYDROXYACETONE PHOSPHATE REDUCTASE"/>
    <property type="match status" value="1"/>
</dbReference>
<sequence length="268" mass="29120">MSGRVVLVTGCSSGGIGYALCERFAAEGCRVYATARRLEAMAGLDAHPQVSLQTLDVTVEEDVHRVVDLIVAEAGQIDIVVNNGAVQPLDNVRATFDANTHGALSVAQAAFPHMAARCSGLVVNIGSIVADIAVPWNGLYSATKAAMRAMTDILYMELKPFNINVMYIAPGSVRSNIASNQASRFSLREGSLYTTFLPNIIQRMNASQGANSLPADKFARQVVARALQKKPPRYLTLGGNSTTFKVFSWLPKAWVLWALWRLYSRRTN</sequence>
<evidence type="ECO:0000256" key="1">
    <source>
        <dbReference type="ARBA" id="ARBA00006484"/>
    </source>
</evidence>
<comment type="caution">
    <text evidence="4">The sequence shown here is derived from an EMBL/GenBank/DDBJ whole genome shotgun (WGS) entry which is preliminary data.</text>
</comment>
<evidence type="ECO:0000313" key="5">
    <source>
        <dbReference type="Proteomes" id="UP001218218"/>
    </source>
</evidence>
<proteinExistence type="inferred from homology"/>
<evidence type="ECO:0000256" key="3">
    <source>
        <dbReference type="RuleBase" id="RU000363"/>
    </source>
</evidence>
<dbReference type="Gene3D" id="3.40.50.720">
    <property type="entry name" value="NAD(P)-binding Rossmann-like Domain"/>
    <property type="match status" value="1"/>
</dbReference>
<dbReference type="Proteomes" id="UP001218218">
    <property type="component" value="Unassembled WGS sequence"/>
</dbReference>